<dbReference type="InterPro" id="IPR055325">
    <property type="entry name" value="CF161"/>
</dbReference>
<organism evidence="1">
    <name type="scientific">Palpitomonas bilix</name>
    <dbReference type="NCBI Taxonomy" id="652834"/>
    <lineage>
        <taxon>Eukaryota</taxon>
        <taxon>Eukaryota incertae sedis</taxon>
    </lineage>
</organism>
<name>A0A7S3G0A0_9EUKA</name>
<dbReference type="InterPro" id="IPR036300">
    <property type="entry name" value="MIR_dom_sf"/>
</dbReference>
<dbReference type="PANTHER" id="PTHR24274">
    <property type="entry name" value="CILIA- AND FLAGELLA-ASSOCIATED PROTEIN 161"/>
    <property type="match status" value="1"/>
</dbReference>
<protein>
    <submittedName>
        <fullName evidence="1">Uncharacterized protein</fullName>
    </submittedName>
</protein>
<gene>
    <name evidence="1" type="ORF">PBIL07802_LOCUS3603</name>
</gene>
<dbReference type="Pfam" id="PF24569">
    <property type="entry name" value="CFAP161"/>
    <property type="match status" value="1"/>
</dbReference>
<dbReference type="GO" id="GO:0060271">
    <property type="term" value="P:cilium assembly"/>
    <property type="evidence" value="ECO:0007669"/>
    <property type="project" value="TreeGrafter"/>
</dbReference>
<dbReference type="PANTHER" id="PTHR24274:SF1">
    <property type="entry name" value="CILIA- AND FLAGELLA-ASSOCIATED PROTEIN 161"/>
    <property type="match status" value="1"/>
</dbReference>
<dbReference type="SUPFAM" id="SSF82109">
    <property type="entry name" value="MIR domain"/>
    <property type="match status" value="1"/>
</dbReference>
<dbReference type="AlphaFoldDB" id="A0A7S3G0A0"/>
<dbReference type="GO" id="GO:0031514">
    <property type="term" value="C:motile cilium"/>
    <property type="evidence" value="ECO:0007669"/>
    <property type="project" value="TreeGrafter"/>
</dbReference>
<proteinExistence type="predicted"/>
<sequence length="299" mass="33810">MELIYTPQQIAGYKGYYHSVRIGNWSEELELQESRLKDFLYRKEHGELALHKAERKLQQHLGPVELSKTEDGRVRFDSVALLFNHRTESVVATDLNDRTKAVEEAYSTTTSWYGEPCARNAVTIKKYDSSDDDLVLGIPESEKDVLHYGQKFHIVASSQLRPEADGDLFLRTQAATPLVSSKYSHFQEVSFVHIAHGSKPRWETVWEVVAADAEQRVEMEGMPVSVETPVLIKHCATGAYLSSDFIAYKNDFGTEYELSGMTNLDSKKASFGDRVNAAKNHNVFAFLYAADTESKEKES</sequence>
<evidence type="ECO:0000313" key="1">
    <source>
        <dbReference type="EMBL" id="CAE0241441.1"/>
    </source>
</evidence>
<dbReference type="EMBL" id="HBIB01005913">
    <property type="protein sequence ID" value="CAE0241441.1"/>
    <property type="molecule type" value="Transcribed_RNA"/>
</dbReference>
<accession>A0A7S3G0A0</accession>
<reference evidence="1" key="1">
    <citation type="submission" date="2021-01" db="EMBL/GenBank/DDBJ databases">
        <authorList>
            <person name="Corre E."/>
            <person name="Pelletier E."/>
            <person name="Niang G."/>
            <person name="Scheremetjew M."/>
            <person name="Finn R."/>
            <person name="Kale V."/>
            <person name="Holt S."/>
            <person name="Cochrane G."/>
            <person name="Meng A."/>
            <person name="Brown T."/>
            <person name="Cohen L."/>
        </authorList>
    </citation>
    <scope>NUCLEOTIDE SEQUENCE</scope>
    <source>
        <strain evidence="1">NIES-2562</strain>
    </source>
</reference>